<organism evidence="2 3">
    <name type="scientific">Diaporthe vaccinii</name>
    <dbReference type="NCBI Taxonomy" id="105482"/>
    <lineage>
        <taxon>Eukaryota</taxon>
        <taxon>Fungi</taxon>
        <taxon>Dikarya</taxon>
        <taxon>Ascomycota</taxon>
        <taxon>Pezizomycotina</taxon>
        <taxon>Sordariomycetes</taxon>
        <taxon>Sordariomycetidae</taxon>
        <taxon>Diaporthales</taxon>
        <taxon>Diaporthaceae</taxon>
        <taxon>Diaporthe</taxon>
        <taxon>Diaporthe eres species complex</taxon>
    </lineage>
</organism>
<reference evidence="2 3" key="1">
    <citation type="submission" date="2024-03" db="EMBL/GenBank/DDBJ databases">
        <title>A high-quality draft genome sequence of Diaporthe vaccinii, a causative agent of upright dieback and viscid rot disease in cranberry plants.</title>
        <authorList>
            <person name="Sarrasin M."/>
            <person name="Lang B.F."/>
            <person name="Burger G."/>
        </authorList>
    </citation>
    <scope>NUCLEOTIDE SEQUENCE [LARGE SCALE GENOMIC DNA]</scope>
    <source>
        <strain evidence="2 3">IS7</strain>
    </source>
</reference>
<accession>A0ABR4E544</accession>
<dbReference type="Proteomes" id="UP001600888">
    <property type="component" value="Unassembled WGS sequence"/>
</dbReference>
<keyword evidence="3" id="KW-1185">Reference proteome</keyword>
<feature type="region of interest" description="Disordered" evidence="1">
    <location>
        <begin position="374"/>
        <end position="418"/>
    </location>
</feature>
<sequence length="455" mass="51659">MVRARAPANSIFEYLTHKNPKVTALANLSTQSRNEDWYTPKKVEKWKDFDFSMSKEIFGGQLWAECRASRVIDYGPDLVPEELFHENEKTGERILDSWTVRVVNTALDCVRHSLRPVFWVAGTSKRYELPNADQVDAFDPQPAIEEPEPDDHSDTSEQAYHRYNLRRKPRGTAKAELSSMKRSRSSSTTPSPAPKKVRRLLPDGGGKRLGERSVDRLPSDIKGKWESKEVTRKNGRYLDSEGCWKYGMSIHDQARPLRQIYTYCVEANARYGFLITCDEVLLVRVSLLRGVDPEGTVIPSEELIRESMIDEGRLEFKSIRWRVHRNTRQSLDDFQKLTVNFSLWILFILAGNNSQIGWDYEPLEKECLAHVGETSVDEENRSVTESDPNDESDLDRETRASSSNSTRKALSPPLHGDGIDEVDDELIVNSAAVSFNIEGDISSELSTAVAERGMG</sequence>
<protein>
    <submittedName>
        <fullName evidence="2">Uncharacterized protein</fullName>
    </submittedName>
</protein>
<dbReference type="EMBL" id="JBAWTH010000097">
    <property type="protein sequence ID" value="KAL2277551.1"/>
    <property type="molecule type" value="Genomic_DNA"/>
</dbReference>
<evidence type="ECO:0000313" key="2">
    <source>
        <dbReference type="EMBL" id="KAL2277551.1"/>
    </source>
</evidence>
<proteinExistence type="predicted"/>
<name>A0ABR4E544_9PEZI</name>
<evidence type="ECO:0000256" key="1">
    <source>
        <dbReference type="SAM" id="MobiDB-lite"/>
    </source>
</evidence>
<comment type="caution">
    <text evidence="2">The sequence shown here is derived from an EMBL/GenBank/DDBJ whole genome shotgun (WGS) entry which is preliminary data.</text>
</comment>
<evidence type="ECO:0000313" key="3">
    <source>
        <dbReference type="Proteomes" id="UP001600888"/>
    </source>
</evidence>
<feature type="region of interest" description="Disordered" evidence="1">
    <location>
        <begin position="161"/>
        <end position="213"/>
    </location>
</feature>
<gene>
    <name evidence="2" type="ORF">FJTKL_15309</name>
</gene>